<dbReference type="SUPFAM" id="SSF52402">
    <property type="entry name" value="Adenine nucleotide alpha hydrolases-like"/>
    <property type="match status" value="1"/>
</dbReference>
<accession>A0A6J5L4J1</accession>
<organism evidence="1">
    <name type="scientific">uncultured Caudovirales phage</name>
    <dbReference type="NCBI Taxonomy" id="2100421"/>
    <lineage>
        <taxon>Viruses</taxon>
        <taxon>Duplodnaviria</taxon>
        <taxon>Heunggongvirae</taxon>
        <taxon>Uroviricota</taxon>
        <taxon>Caudoviricetes</taxon>
        <taxon>Peduoviridae</taxon>
        <taxon>Maltschvirus</taxon>
        <taxon>Maltschvirus maltsch</taxon>
    </lineage>
</organism>
<protein>
    <submittedName>
        <fullName evidence="1">Uncharacterized protein</fullName>
    </submittedName>
</protein>
<proteinExistence type="predicted"/>
<gene>
    <name evidence="1" type="ORF">UFOVP112_309</name>
</gene>
<reference evidence="1" key="1">
    <citation type="submission" date="2020-04" db="EMBL/GenBank/DDBJ databases">
        <authorList>
            <person name="Chiriac C."/>
            <person name="Salcher M."/>
            <person name="Ghai R."/>
            <person name="Kavagutti S V."/>
        </authorList>
    </citation>
    <scope>NUCLEOTIDE SEQUENCE</scope>
</reference>
<name>A0A6J5L4J1_9CAUD</name>
<dbReference type="EMBL" id="LR796233">
    <property type="protein sequence ID" value="CAB4129211.1"/>
    <property type="molecule type" value="Genomic_DNA"/>
</dbReference>
<sequence>MMPVGVLPHSFVNMIKPNINSIFGYYQVGNQVYLNKTEAVFNATKNKQELKWNFHEDTFSKLNWSQRPTSTLADMYKERAQQIRDRYDHVIVMFSGGMDSWTVLHSFLSNNIHIDEIYTSWPRAERKFRLLSNDTNQSNIGSEYEFAVLPVIKHIKNKYPKTNIFLNDFSDDLQGELTESDFFKINNYQNMPAFFKYSRYTEQELLAIKQNKRVAVVTGSEKTHVTVKDGDFYAFFTDQSNGADSIGRNIEFFYWSPEFPLIPVLQAHVLKDYIIQDLHANPGKIPGRDNFRFTYQEACYPEYNINTFQATKQFGSLSWASDNWIKEYNPGYYNSWKWVTDQYFDHIDTKYLKTNKEGAMIGIELCNSPLYLIEKNTGLPDFKC</sequence>
<evidence type="ECO:0000313" key="1">
    <source>
        <dbReference type="EMBL" id="CAB4129211.1"/>
    </source>
</evidence>